<dbReference type="PANTHER" id="PTHR33048">
    <property type="entry name" value="PTH11-LIKE INTEGRAL MEMBRANE PROTEIN (AFU_ORTHOLOGUE AFUA_5G11245)"/>
    <property type="match status" value="1"/>
</dbReference>
<dbReference type="GeneID" id="65091402"/>
<evidence type="ECO:0000256" key="4">
    <source>
        <dbReference type="ARBA" id="ARBA00023136"/>
    </source>
</evidence>
<dbReference type="AlphaFoldDB" id="A0A1L7TPC7"/>
<feature type="transmembrane region" description="Helical" evidence="7">
    <location>
        <begin position="200"/>
        <end position="217"/>
    </location>
</feature>
<proteinExistence type="inferred from homology"/>
<dbReference type="RefSeq" id="XP_041684898.1">
    <property type="nucleotide sequence ID" value="XM_041834657.1"/>
</dbReference>
<comment type="subcellular location">
    <subcellularLocation>
        <location evidence="1">Membrane</location>
        <topology evidence="1">Multi-pass membrane protein</topology>
    </subcellularLocation>
</comment>
<keyword evidence="4 7" id="KW-0472">Membrane</keyword>
<feature type="domain" description="Rhodopsin" evidence="8">
    <location>
        <begin position="25"/>
        <end position="262"/>
    </location>
</feature>
<feature type="transmembrane region" description="Helical" evidence="7">
    <location>
        <begin position="84"/>
        <end position="108"/>
    </location>
</feature>
<evidence type="ECO:0000256" key="5">
    <source>
        <dbReference type="ARBA" id="ARBA00038359"/>
    </source>
</evidence>
<sequence>MYNRGEKLVIINAVFFFISFISLLLRCYVRLFIVKKFSVDDYFIIVGTSFFALSASFSTVSVKYGLGQHLEDVEISHIFMTVKYFWLCCIFYSLATVAARVTICWFLLVSATNRHQIIIYLATALATFTGVFLLATLLFQCNPASFLWDKSQSGVCVGMDFTIMAAALYSVAAILSDLATVALSAITVWQLELDIRTKACLIPVLSMGCISCVAVIARFPSLVKLKEPDLLWNAIDMAVWSTVEQGLAITACSLATLRPLLKLVRSRFPITEDSPPTHLEMSPRDPSVTESNQHCPESTSDTAVNSPMTGDTNQSFKSPLEAPRIDMIDMSETNSTRVHAHSQAESDDLGDDAEGLEWFSGTIERTSSSILNRNLI</sequence>
<reference evidence="10" key="1">
    <citation type="journal article" date="2016" name="Genome Biol. Evol.">
        <title>Comparative 'omics' of the Fusarium fujikuroi species complex highlights differences in genetic potential and metabolite synthesis.</title>
        <authorList>
            <person name="Niehaus E.-M."/>
            <person name="Muensterkoetter M."/>
            <person name="Proctor R.H."/>
            <person name="Brown D.W."/>
            <person name="Sharon A."/>
            <person name="Idan Y."/>
            <person name="Oren-Young L."/>
            <person name="Sieber C.M."/>
            <person name="Novak O."/>
            <person name="Pencik A."/>
            <person name="Tarkowska D."/>
            <person name="Hromadova K."/>
            <person name="Freeman S."/>
            <person name="Maymon M."/>
            <person name="Elazar M."/>
            <person name="Youssef S.A."/>
            <person name="El-Shabrawy E.S.M."/>
            <person name="Shalaby A.B.A."/>
            <person name="Houterman P."/>
            <person name="Brock N.L."/>
            <person name="Burkhardt I."/>
            <person name="Tsavkelova E.A."/>
            <person name="Dickschat J.S."/>
            <person name="Galuszka P."/>
            <person name="Gueldener U."/>
            <person name="Tudzynski B."/>
        </authorList>
    </citation>
    <scope>NUCLEOTIDE SEQUENCE [LARGE SCALE GENOMIC DNA]</scope>
    <source>
        <strain evidence="10">MRC7560</strain>
    </source>
</reference>
<keyword evidence="10" id="KW-1185">Reference proteome</keyword>
<feature type="transmembrane region" description="Helical" evidence="7">
    <location>
        <begin position="6"/>
        <end position="29"/>
    </location>
</feature>
<evidence type="ECO:0000259" key="8">
    <source>
        <dbReference type="Pfam" id="PF20684"/>
    </source>
</evidence>
<gene>
    <name evidence="9" type="ORF">FMAN_12152</name>
</gene>
<feature type="region of interest" description="Disordered" evidence="6">
    <location>
        <begin position="272"/>
        <end position="319"/>
    </location>
</feature>
<comment type="caution">
    <text evidence="9">The sequence shown here is derived from an EMBL/GenBank/DDBJ whole genome shotgun (WGS) entry which is preliminary data.</text>
</comment>
<feature type="region of interest" description="Disordered" evidence="6">
    <location>
        <begin position="334"/>
        <end position="353"/>
    </location>
</feature>
<feature type="transmembrane region" description="Helical" evidence="7">
    <location>
        <begin position="117"/>
        <end position="139"/>
    </location>
</feature>
<keyword evidence="2 7" id="KW-0812">Transmembrane</keyword>
<organism evidence="9 10">
    <name type="scientific">Fusarium mangiferae</name>
    <name type="common">Mango malformation disease fungus</name>
    <dbReference type="NCBI Taxonomy" id="192010"/>
    <lineage>
        <taxon>Eukaryota</taxon>
        <taxon>Fungi</taxon>
        <taxon>Dikarya</taxon>
        <taxon>Ascomycota</taxon>
        <taxon>Pezizomycotina</taxon>
        <taxon>Sordariomycetes</taxon>
        <taxon>Hypocreomycetidae</taxon>
        <taxon>Hypocreales</taxon>
        <taxon>Nectriaceae</taxon>
        <taxon>Fusarium</taxon>
        <taxon>Fusarium fujikuroi species complex</taxon>
    </lineage>
</organism>
<accession>A0A1L7TPC7</accession>
<dbReference type="PANTHER" id="PTHR33048:SF96">
    <property type="entry name" value="INTEGRAL MEMBRANE PROTEIN"/>
    <property type="match status" value="1"/>
</dbReference>
<evidence type="ECO:0000256" key="6">
    <source>
        <dbReference type="SAM" id="MobiDB-lite"/>
    </source>
</evidence>
<name>A0A1L7TPC7_FUSMA</name>
<dbReference type="VEuPathDB" id="FungiDB:FMAN_12152"/>
<feature type="compositionally biased region" description="Polar residues" evidence="6">
    <location>
        <begin position="288"/>
        <end position="317"/>
    </location>
</feature>
<evidence type="ECO:0000256" key="3">
    <source>
        <dbReference type="ARBA" id="ARBA00022989"/>
    </source>
</evidence>
<dbReference type="InterPro" id="IPR052337">
    <property type="entry name" value="SAT4-like"/>
</dbReference>
<keyword evidence="3 7" id="KW-1133">Transmembrane helix</keyword>
<dbReference type="Pfam" id="PF20684">
    <property type="entry name" value="Fung_rhodopsin"/>
    <property type="match status" value="1"/>
</dbReference>
<comment type="similarity">
    <text evidence="5">Belongs to the SAT4 family.</text>
</comment>
<evidence type="ECO:0000313" key="10">
    <source>
        <dbReference type="Proteomes" id="UP000184255"/>
    </source>
</evidence>
<feature type="transmembrane region" description="Helical" evidence="7">
    <location>
        <begin position="167"/>
        <end position="188"/>
    </location>
</feature>
<dbReference type="Proteomes" id="UP000184255">
    <property type="component" value="Unassembled WGS sequence"/>
</dbReference>
<dbReference type="InterPro" id="IPR049326">
    <property type="entry name" value="Rhodopsin_dom_fungi"/>
</dbReference>
<feature type="transmembrane region" description="Helical" evidence="7">
    <location>
        <begin position="41"/>
        <end position="64"/>
    </location>
</feature>
<evidence type="ECO:0000256" key="7">
    <source>
        <dbReference type="SAM" id="Phobius"/>
    </source>
</evidence>
<evidence type="ECO:0000313" key="9">
    <source>
        <dbReference type="EMBL" id="CVK98013.1"/>
    </source>
</evidence>
<evidence type="ECO:0000256" key="2">
    <source>
        <dbReference type="ARBA" id="ARBA00022692"/>
    </source>
</evidence>
<dbReference type="EMBL" id="FCQH01000009">
    <property type="protein sequence ID" value="CVK98013.1"/>
    <property type="molecule type" value="Genomic_DNA"/>
</dbReference>
<evidence type="ECO:0000256" key="1">
    <source>
        <dbReference type="ARBA" id="ARBA00004141"/>
    </source>
</evidence>
<protein>
    <submittedName>
        <fullName evidence="9">Related to integral membrane protein PTH11</fullName>
    </submittedName>
</protein>
<dbReference type="GO" id="GO:0016020">
    <property type="term" value="C:membrane"/>
    <property type="evidence" value="ECO:0007669"/>
    <property type="project" value="UniProtKB-SubCell"/>
</dbReference>